<dbReference type="RefSeq" id="WP_099792689.1">
    <property type="nucleotide sequence ID" value="NZ_JBHLYV010000088.1"/>
</dbReference>
<gene>
    <name evidence="3" type="ORF">CR105_23230</name>
</gene>
<evidence type="ECO:0000256" key="1">
    <source>
        <dbReference type="SAM" id="MobiDB-lite"/>
    </source>
</evidence>
<dbReference type="Pfam" id="PF01464">
    <property type="entry name" value="SLT"/>
    <property type="match status" value="1"/>
</dbReference>
<proteinExistence type="predicted"/>
<evidence type="ECO:0000313" key="3">
    <source>
        <dbReference type="EMBL" id="PIL42647.1"/>
    </source>
</evidence>
<dbReference type="Proteomes" id="UP000230390">
    <property type="component" value="Unassembled WGS sequence"/>
</dbReference>
<evidence type="ECO:0000259" key="2">
    <source>
        <dbReference type="Pfam" id="PF01464"/>
    </source>
</evidence>
<reference evidence="3 4" key="1">
    <citation type="submission" date="2017-10" db="EMBL/GenBank/DDBJ databases">
        <title>Massilia psychrophilum sp. nov., a novel purple-pigmented bacterium isolated from Tianshan glacier, Xinjiang Municipality, China.</title>
        <authorList>
            <person name="Wang H."/>
        </authorList>
    </citation>
    <scope>NUCLEOTIDE SEQUENCE [LARGE SCALE GENOMIC DNA]</scope>
    <source>
        <strain evidence="3 4">JCM 30074</strain>
    </source>
</reference>
<dbReference type="Gene3D" id="1.10.530.10">
    <property type="match status" value="1"/>
</dbReference>
<feature type="region of interest" description="Disordered" evidence="1">
    <location>
        <begin position="170"/>
        <end position="214"/>
    </location>
</feature>
<dbReference type="OrthoDB" id="8565485at2"/>
<dbReference type="InterPro" id="IPR023346">
    <property type="entry name" value="Lysozyme-like_dom_sf"/>
</dbReference>
<name>A0A2G8T9B5_9BURK</name>
<accession>A0A2G8T9B5</accession>
<evidence type="ECO:0000313" key="4">
    <source>
        <dbReference type="Proteomes" id="UP000230390"/>
    </source>
</evidence>
<dbReference type="AlphaFoldDB" id="A0A2G8T9B5"/>
<sequence length="214" mass="22843">MADFVAPDNECLRYAQAPIAQAMAFVESSFNPYAIGVVGGALVRQPRNKPEAIATALALKAAGYNYSMGCRQVNQSNLAKYGLDHNSVFDPRQNAMAGSAIYDECRTRAVAKFGEGDSATRAALSCYYSGNFTRGQQKEGNKASYVDKVLASLPSTSVPQVGLAIPVVAKGKSKRQPEGKQTSTGAADFRGGENVATTQPAEAKRPSWDVFNEF</sequence>
<dbReference type="SUPFAM" id="SSF53955">
    <property type="entry name" value="Lysozyme-like"/>
    <property type="match status" value="1"/>
</dbReference>
<dbReference type="CDD" id="cd16892">
    <property type="entry name" value="LT_VirB1-like"/>
    <property type="match status" value="1"/>
</dbReference>
<organism evidence="3 4">
    <name type="scientific">Massilia eurypsychrophila</name>
    <dbReference type="NCBI Taxonomy" id="1485217"/>
    <lineage>
        <taxon>Bacteria</taxon>
        <taxon>Pseudomonadati</taxon>
        <taxon>Pseudomonadota</taxon>
        <taxon>Betaproteobacteria</taxon>
        <taxon>Burkholderiales</taxon>
        <taxon>Oxalobacteraceae</taxon>
        <taxon>Telluria group</taxon>
        <taxon>Massilia</taxon>
    </lineage>
</organism>
<feature type="domain" description="Transglycosylase SLT" evidence="2">
    <location>
        <begin position="17"/>
        <end position="143"/>
    </location>
</feature>
<keyword evidence="4" id="KW-1185">Reference proteome</keyword>
<dbReference type="InterPro" id="IPR008258">
    <property type="entry name" value="Transglycosylase_SLT_dom_1"/>
</dbReference>
<comment type="caution">
    <text evidence="3">The sequence shown here is derived from an EMBL/GenBank/DDBJ whole genome shotgun (WGS) entry which is preliminary data.</text>
</comment>
<dbReference type="EMBL" id="PDOC01000023">
    <property type="protein sequence ID" value="PIL42647.1"/>
    <property type="molecule type" value="Genomic_DNA"/>
</dbReference>
<protein>
    <submittedName>
        <fullName evidence="3">Lytic transglycosylase</fullName>
    </submittedName>
</protein>